<evidence type="ECO:0000313" key="2">
    <source>
        <dbReference type="Proteomes" id="UP000784294"/>
    </source>
</evidence>
<dbReference type="AlphaFoldDB" id="A0A448WTJ4"/>
<organism evidence="1 2">
    <name type="scientific">Protopolystoma xenopodis</name>
    <dbReference type="NCBI Taxonomy" id="117903"/>
    <lineage>
        <taxon>Eukaryota</taxon>
        <taxon>Metazoa</taxon>
        <taxon>Spiralia</taxon>
        <taxon>Lophotrochozoa</taxon>
        <taxon>Platyhelminthes</taxon>
        <taxon>Monogenea</taxon>
        <taxon>Polyopisthocotylea</taxon>
        <taxon>Polystomatidea</taxon>
        <taxon>Polystomatidae</taxon>
        <taxon>Protopolystoma</taxon>
    </lineage>
</organism>
<evidence type="ECO:0000313" key="1">
    <source>
        <dbReference type="EMBL" id="VEL19868.1"/>
    </source>
</evidence>
<proteinExistence type="predicted"/>
<dbReference type="EMBL" id="CAAALY010043646">
    <property type="protein sequence ID" value="VEL19868.1"/>
    <property type="molecule type" value="Genomic_DNA"/>
</dbReference>
<keyword evidence="2" id="KW-1185">Reference proteome</keyword>
<name>A0A448WTJ4_9PLAT</name>
<accession>A0A448WTJ4</accession>
<dbReference type="OrthoDB" id="5981545at2759"/>
<comment type="caution">
    <text evidence="1">The sequence shown here is derived from an EMBL/GenBank/DDBJ whole genome shotgun (WGS) entry which is preliminary data.</text>
</comment>
<sequence length="207" mass="20936">MIYQLLLAEGGLGGPVPDAWLASGAFLSVLTEDGATSDLVMEAATGRLYHRPTGHLVNLSATTSGVELGVAGDGTASGDGSTTVATTSARVGQTSVDGIGHDAYIAGPGHHIKEDDSTSAGDLHLRATEQAGVTGLAAYKLESVGTPVGQAVEEVVDLNTLFPGVTVTEVSPGVCLVTKPDGAKYQVEHGGEGITLETLQAILQIDS</sequence>
<protein>
    <submittedName>
        <fullName evidence="1">Uncharacterized protein</fullName>
    </submittedName>
</protein>
<reference evidence="1" key="1">
    <citation type="submission" date="2018-11" db="EMBL/GenBank/DDBJ databases">
        <authorList>
            <consortium name="Pathogen Informatics"/>
        </authorList>
    </citation>
    <scope>NUCLEOTIDE SEQUENCE</scope>
</reference>
<dbReference type="Proteomes" id="UP000784294">
    <property type="component" value="Unassembled WGS sequence"/>
</dbReference>
<gene>
    <name evidence="1" type="ORF">PXEA_LOCUS13308</name>
</gene>